<feature type="transmembrane region" description="Helical" evidence="6">
    <location>
        <begin position="247"/>
        <end position="269"/>
    </location>
</feature>
<reference evidence="9" key="1">
    <citation type="submission" date="2020-10" db="EMBL/GenBank/DDBJ databases">
        <authorList>
            <person name="Gilroy R."/>
        </authorList>
    </citation>
    <scope>NUCLEOTIDE SEQUENCE</scope>
    <source>
        <strain evidence="9">10669</strain>
    </source>
</reference>
<feature type="transmembrane region" description="Helical" evidence="6">
    <location>
        <begin position="329"/>
        <end position="349"/>
    </location>
</feature>
<dbReference type="InterPro" id="IPR003945">
    <property type="entry name" value="NU5C-like"/>
</dbReference>
<feature type="transmembrane region" description="Helical" evidence="6">
    <location>
        <begin position="275"/>
        <end position="296"/>
    </location>
</feature>
<evidence type="ECO:0000256" key="5">
    <source>
        <dbReference type="RuleBase" id="RU000320"/>
    </source>
</evidence>
<dbReference type="InterPro" id="IPR018393">
    <property type="entry name" value="NADHpl_OxRdtase_5_subgr"/>
</dbReference>
<feature type="transmembrane region" description="Helical" evidence="6">
    <location>
        <begin position="409"/>
        <end position="429"/>
    </location>
</feature>
<feature type="transmembrane region" description="Helical" evidence="6">
    <location>
        <begin position="6"/>
        <end position="25"/>
    </location>
</feature>
<dbReference type="AlphaFoldDB" id="A0A9D1NK72"/>
<protein>
    <submittedName>
        <fullName evidence="9">NADH-quinone oxidoreductase subunit L</fullName>
        <ecNumber evidence="9">1.6.5.-</ecNumber>
    </submittedName>
</protein>
<feature type="transmembrane region" description="Helical" evidence="6">
    <location>
        <begin position="450"/>
        <end position="471"/>
    </location>
</feature>
<feature type="transmembrane region" description="Helical" evidence="6">
    <location>
        <begin position="118"/>
        <end position="135"/>
    </location>
</feature>
<keyword evidence="4 6" id="KW-0472">Membrane</keyword>
<dbReference type="InterPro" id="IPR001750">
    <property type="entry name" value="ND/Mrp_TM"/>
</dbReference>
<feature type="transmembrane region" description="Helical" evidence="6">
    <location>
        <begin position="303"/>
        <end position="323"/>
    </location>
</feature>
<proteinExistence type="predicted"/>
<dbReference type="GO" id="GO:0012505">
    <property type="term" value="C:endomembrane system"/>
    <property type="evidence" value="ECO:0007669"/>
    <property type="project" value="UniProtKB-SubCell"/>
</dbReference>
<feature type="transmembrane region" description="Helical" evidence="6">
    <location>
        <begin position="574"/>
        <end position="598"/>
    </location>
</feature>
<evidence type="ECO:0000256" key="6">
    <source>
        <dbReference type="SAM" id="Phobius"/>
    </source>
</evidence>
<sequence>MDNETLLRVILLTPLAAAVVSAFFFRRSRIVAPAISVTAAGVILVASLALLLGLDPANPSASATLPGFALGGFRELETIGLSIDGNGAAMLFAVTFVAFWIHVFSVGYMDDDKARGRFFAGLSVFMFSILGIILADNLFMTFIFWELVGFSSYMLIAHYYDTDYASMASKKAFIANRVGDLGFLVGIILCYAQYGTTNFAELEALVANGEMTFTSIGLLLMCGFLGKSAQFPLHVWLTDAMAGPTPVSALIHAATMVAAGVFFMVRIFFLLTPEVLTAMLWLCAGMAALGGLCALGQTDIKKSLAYSTLSHLGFMGAAIGLGLPEIALLHMGMHAFFKATLFLCSGSVIHACHHEQDMTKMGGLLKKMPLTAAAFVVAGLSICAFPWMAGWYSKDMILSGAYLQGNMPAFIALAVAALGTTLYIGRMFAMVFLGKAHGRGAEHAKESSPWMTLPLVVLGVIFSLGAGWFLAGTDGLSWLGGKMNALFPASATTVFSEGYHELHERLAEAGLVTPMFVLGVAILVVGLGLAVVFYRTSTGEDRLRERSPAIYKALEYRYMDTLYGWYISKVQQRFAMLVALFDMALINMLAVRGVVAGIPAVLGSVSRRFIQNGNGAVPVFWTAFGALVVAAALVSGVLS</sequence>
<comment type="subcellular location">
    <subcellularLocation>
        <location evidence="1">Endomembrane system</location>
        <topology evidence="1">Multi-pass membrane protein</topology>
    </subcellularLocation>
    <subcellularLocation>
        <location evidence="5">Membrane</location>
        <topology evidence="5">Multi-pass membrane protein</topology>
    </subcellularLocation>
</comment>
<evidence type="ECO:0000256" key="4">
    <source>
        <dbReference type="ARBA" id="ARBA00023136"/>
    </source>
</evidence>
<dbReference type="GO" id="GO:0015990">
    <property type="term" value="P:electron transport coupled proton transport"/>
    <property type="evidence" value="ECO:0007669"/>
    <property type="project" value="TreeGrafter"/>
</dbReference>
<feature type="transmembrane region" description="Helical" evidence="6">
    <location>
        <begin position="511"/>
        <end position="534"/>
    </location>
</feature>
<dbReference type="Proteomes" id="UP000886812">
    <property type="component" value="Unassembled WGS sequence"/>
</dbReference>
<feature type="transmembrane region" description="Helical" evidence="6">
    <location>
        <begin position="87"/>
        <end position="106"/>
    </location>
</feature>
<feature type="transmembrane region" description="Helical" evidence="6">
    <location>
        <begin position="32"/>
        <end position="54"/>
    </location>
</feature>
<keyword evidence="9" id="KW-0560">Oxidoreductase</keyword>
<dbReference type="PANTHER" id="PTHR42829:SF2">
    <property type="entry name" value="NADH-UBIQUINONE OXIDOREDUCTASE CHAIN 5"/>
    <property type="match status" value="1"/>
</dbReference>
<organism evidence="9 10">
    <name type="scientific">Candidatus Spyradosoma merdigallinarum</name>
    <dbReference type="NCBI Taxonomy" id="2840950"/>
    <lineage>
        <taxon>Bacteria</taxon>
        <taxon>Pseudomonadati</taxon>
        <taxon>Verrucomicrobiota</taxon>
        <taxon>Opitutia</taxon>
        <taxon>Opitutia incertae sedis</taxon>
        <taxon>Candidatus Spyradosoma</taxon>
    </lineage>
</organism>
<dbReference type="InterPro" id="IPR001516">
    <property type="entry name" value="Proton_antipo_N"/>
</dbReference>
<dbReference type="Pfam" id="PF00662">
    <property type="entry name" value="Proton_antipo_N"/>
    <property type="match status" value="1"/>
</dbReference>
<evidence type="ECO:0000256" key="2">
    <source>
        <dbReference type="ARBA" id="ARBA00022692"/>
    </source>
</evidence>
<dbReference type="Pfam" id="PF00361">
    <property type="entry name" value="Proton_antipo_M"/>
    <property type="match status" value="1"/>
</dbReference>
<dbReference type="NCBIfam" id="TIGR01974">
    <property type="entry name" value="NDH_I_L"/>
    <property type="match status" value="1"/>
</dbReference>
<evidence type="ECO:0000259" key="7">
    <source>
        <dbReference type="Pfam" id="PF00361"/>
    </source>
</evidence>
<evidence type="ECO:0000313" key="10">
    <source>
        <dbReference type="Proteomes" id="UP000886812"/>
    </source>
</evidence>
<evidence type="ECO:0000256" key="3">
    <source>
        <dbReference type="ARBA" id="ARBA00022989"/>
    </source>
</evidence>
<dbReference type="GO" id="GO:0003954">
    <property type="term" value="F:NADH dehydrogenase activity"/>
    <property type="evidence" value="ECO:0007669"/>
    <property type="project" value="TreeGrafter"/>
</dbReference>
<feature type="domain" description="NADH:quinone oxidoreductase/Mrp antiporter transmembrane" evidence="7">
    <location>
        <begin position="135"/>
        <end position="413"/>
    </location>
</feature>
<dbReference type="PANTHER" id="PTHR42829">
    <property type="entry name" value="NADH-UBIQUINONE OXIDOREDUCTASE CHAIN 5"/>
    <property type="match status" value="1"/>
</dbReference>
<reference evidence="9" key="2">
    <citation type="journal article" date="2021" name="PeerJ">
        <title>Extensive microbial diversity within the chicken gut microbiome revealed by metagenomics and culture.</title>
        <authorList>
            <person name="Gilroy R."/>
            <person name="Ravi A."/>
            <person name="Getino M."/>
            <person name="Pursley I."/>
            <person name="Horton D.L."/>
            <person name="Alikhan N.F."/>
            <person name="Baker D."/>
            <person name="Gharbi K."/>
            <person name="Hall N."/>
            <person name="Watson M."/>
            <person name="Adriaenssens E.M."/>
            <person name="Foster-Nyarko E."/>
            <person name="Jarju S."/>
            <person name="Secka A."/>
            <person name="Antonio M."/>
            <person name="Oren A."/>
            <person name="Chaudhuri R.R."/>
            <person name="La Ragione R."/>
            <person name="Hildebrand F."/>
            <person name="Pallen M.J."/>
        </authorList>
    </citation>
    <scope>NUCLEOTIDE SEQUENCE</scope>
    <source>
        <strain evidence="9">10669</strain>
    </source>
</reference>
<dbReference type="EMBL" id="DVOG01000082">
    <property type="protein sequence ID" value="HIV04144.1"/>
    <property type="molecule type" value="Genomic_DNA"/>
</dbReference>
<feature type="transmembrane region" description="Helical" evidence="6">
    <location>
        <begin position="618"/>
        <end position="638"/>
    </location>
</feature>
<feature type="transmembrane region" description="Helical" evidence="6">
    <location>
        <begin position="141"/>
        <end position="160"/>
    </location>
</feature>
<evidence type="ECO:0000259" key="8">
    <source>
        <dbReference type="Pfam" id="PF00662"/>
    </source>
</evidence>
<accession>A0A9D1NK72</accession>
<dbReference type="EC" id="1.6.5.-" evidence="9"/>
<gene>
    <name evidence="9" type="ORF">IAC75_03205</name>
</gene>
<comment type="caution">
    <text evidence="9">The sequence shown here is derived from an EMBL/GenBank/DDBJ whole genome shotgun (WGS) entry which is preliminary data.</text>
</comment>
<name>A0A9D1NK72_9BACT</name>
<dbReference type="PRINTS" id="PR01434">
    <property type="entry name" value="NADHDHGNASE5"/>
</dbReference>
<keyword evidence="2 5" id="KW-0812">Transmembrane</keyword>
<evidence type="ECO:0000313" key="9">
    <source>
        <dbReference type="EMBL" id="HIV04144.1"/>
    </source>
</evidence>
<dbReference type="GO" id="GO:0008137">
    <property type="term" value="F:NADH dehydrogenase (ubiquinone) activity"/>
    <property type="evidence" value="ECO:0007669"/>
    <property type="project" value="InterPro"/>
</dbReference>
<feature type="domain" description="NADH-Ubiquinone oxidoreductase (complex I) chain 5 N-terminal" evidence="8">
    <location>
        <begin position="79"/>
        <end position="119"/>
    </location>
</feature>
<feature type="transmembrane region" description="Helical" evidence="6">
    <location>
        <begin position="206"/>
        <end position="226"/>
    </location>
</feature>
<feature type="transmembrane region" description="Helical" evidence="6">
    <location>
        <begin position="172"/>
        <end position="194"/>
    </location>
</feature>
<evidence type="ECO:0000256" key="1">
    <source>
        <dbReference type="ARBA" id="ARBA00004127"/>
    </source>
</evidence>
<dbReference type="GO" id="GO:0016020">
    <property type="term" value="C:membrane"/>
    <property type="evidence" value="ECO:0007669"/>
    <property type="project" value="UniProtKB-SubCell"/>
</dbReference>
<keyword evidence="3 6" id="KW-1133">Transmembrane helix</keyword>
<dbReference type="GO" id="GO:0042773">
    <property type="term" value="P:ATP synthesis coupled electron transport"/>
    <property type="evidence" value="ECO:0007669"/>
    <property type="project" value="InterPro"/>
</dbReference>
<feature type="transmembrane region" description="Helical" evidence="6">
    <location>
        <begin position="370"/>
        <end position="389"/>
    </location>
</feature>